<dbReference type="SMART" id="SM00387">
    <property type="entry name" value="HATPase_c"/>
    <property type="match status" value="1"/>
</dbReference>
<dbReference type="Proteomes" id="UP001528850">
    <property type="component" value="Unassembled WGS sequence"/>
</dbReference>
<keyword evidence="4" id="KW-0808">Transferase</keyword>
<dbReference type="InterPro" id="IPR005467">
    <property type="entry name" value="His_kinase_dom"/>
</dbReference>
<dbReference type="SMART" id="SM00065">
    <property type="entry name" value="GAF"/>
    <property type="match status" value="1"/>
</dbReference>
<dbReference type="EMBL" id="JARJJS010000004">
    <property type="protein sequence ID" value="MDF4026312.1"/>
    <property type="molecule type" value="Genomic_DNA"/>
</dbReference>
<dbReference type="EC" id="2.7.13.3" evidence="2"/>
<feature type="domain" description="Histidine kinase" evidence="3">
    <location>
        <begin position="184"/>
        <end position="391"/>
    </location>
</feature>
<dbReference type="SUPFAM" id="SSF55874">
    <property type="entry name" value="ATPase domain of HSP90 chaperone/DNA topoisomerase II/histidine kinase"/>
    <property type="match status" value="1"/>
</dbReference>
<protein>
    <recommendedName>
        <fullName evidence="2">histidine kinase</fullName>
        <ecNumber evidence="2">2.7.13.3</ecNumber>
    </recommendedName>
</protein>
<dbReference type="SUPFAM" id="SSF55781">
    <property type="entry name" value="GAF domain-like"/>
    <property type="match status" value="1"/>
</dbReference>
<dbReference type="InterPro" id="IPR003018">
    <property type="entry name" value="GAF"/>
</dbReference>
<evidence type="ECO:0000259" key="3">
    <source>
        <dbReference type="PROSITE" id="PS50109"/>
    </source>
</evidence>
<dbReference type="PANTHER" id="PTHR43102">
    <property type="entry name" value="SLR1143 PROTEIN"/>
    <property type="match status" value="1"/>
</dbReference>
<proteinExistence type="predicted"/>
<organism evidence="4 5">
    <name type="scientific">Luteibacter sahnii</name>
    <dbReference type="NCBI Taxonomy" id="3021977"/>
    <lineage>
        <taxon>Bacteria</taxon>
        <taxon>Pseudomonadati</taxon>
        <taxon>Pseudomonadota</taxon>
        <taxon>Gammaproteobacteria</taxon>
        <taxon>Lysobacterales</taxon>
        <taxon>Rhodanobacteraceae</taxon>
        <taxon>Luteibacter</taxon>
    </lineage>
</organism>
<comment type="catalytic activity">
    <reaction evidence="1">
        <text>ATP + protein L-histidine = ADP + protein N-phospho-L-histidine.</text>
        <dbReference type="EC" id="2.7.13.3"/>
    </reaction>
</comment>
<sequence>MSHRPAPKFAPSHEMRRLRALRAYGILDTPREAAFDDIVRLAAAICDTPISLVSFVEDDRQWFKAEEGMGVSETPMDMSMCAHAILEHDVLVIPDTREDERVCGNPLVTGHQALRFYAGALLKTPDGLPLGTVCVLDTRPRELTDIQVDALRRLARQVMAQLELRRIATEAQERETRLGALVAAAGHDLKSPLRTASYAMDRISRNADDDTAKRLVTGRQALCSIDRQLTQLLAVASTGAYVTSDATARLQDAFDALESIWRAEALRRGVTLRFAATSLVIQGPSPLLETLLGNLVSNALKYTPQGGEVDVHAEIAGHAVRVSVRDTGIGISADKQDAIFDAFQQVDPCAEGLGLGLWIVCQVAASLGGRVQVSSTEGEGSTFWVDFPTQVDEIDQEPQMAPAIVSSSRS</sequence>
<comment type="caution">
    <text evidence="4">The sequence shown here is derived from an EMBL/GenBank/DDBJ whole genome shotgun (WGS) entry which is preliminary data.</text>
</comment>
<evidence type="ECO:0000313" key="5">
    <source>
        <dbReference type="Proteomes" id="UP001528850"/>
    </source>
</evidence>
<dbReference type="SUPFAM" id="SSF47384">
    <property type="entry name" value="Homodimeric domain of signal transducing histidine kinase"/>
    <property type="match status" value="1"/>
</dbReference>
<evidence type="ECO:0000256" key="1">
    <source>
        <dbReference type="ARBA" id="ARBA00000085"/>
    </source>
</evidence>
<reference evidence="4 5" key="1">
    <citation type="journal article" date="2024" name="Curr. Microbiol.">
        <title>Luteibacter sahnii sp. nov., A Novel Yellow-Colored Xanthomonadin Pigment Producing Probiotic Bacterium from Healthy Rice Seed Microbiome.</title>
        <authorList>
            <person name="Jaiswal G."/>
            <person name="Rana R."/>
            <person name="Nayak P.K."/>
            <person name="Chouhan R."/>
            <person name="Gandhi S.G."/>
            <person name="Patel H.K."/>
            <person name="Patil P.B."/>
        </authorList>
    </citation>
    <scope>NUCLEOTIDE SEQUENCE [LARGE SCALE GENOMIC DNA]</scope>
    <source>
        <strain evidence="4 5">PPL201</strain>
    </source>
</reference>
<dbReference type="InterPro" id="IPR036097">
    <property type="entry name" value="HisK_dim/P_sf"/>
</dbReference>
<dbReference type="PROSITE" id="PS50109">
    <property type="entry name" value="HIS_KIN"/>
    <property type="match status" value="1"/>
</dbReference>
<dbReference type="Pfam" id="PF01590">
    <property type="entry name" value="GAF"/>
    <property type="match status" value="1"/>
</dbReference>
<dbReference type="PANTHER" id="PTHR43102:SF2">
    <property type="entry name" value="GAF DOMAIN-CONTAINING PROTEIN"/>
    <property type="match status" value="1"/>
</dbReference>
<dbReference type="GO" id="GO:0016301">
    <property type="term" value="F:kinase activity"/>
    <property type="evidence" value="ECO:0007669"/>
    <property type="project" value="UniProtKB-KW"/>
</dbReference>
<accession>A0ABT6BE44</accession>
<dbReference type="Gene3D" id="3.30.450.40">
    <property type="match status" value="1"/>
</dbReference>
<dbReference type="InterPro" id="IPR004358">
    <property type="entry name" value="Sig_transdc_His_kin-like_C"/>
</dbReference>
<name>A0ABT6BE44_9GAMM</name>
<dbReference type="Gene3D" id="3.30.565.10">
    <property type="entry name" value="Histidine kinase-like ATPase, C-terminal domain"/>
    <property type="match status" value="1"/>
</dbReference>
<dbReference type="InterPro" id="IPR029016">
    <property type="entry name" value="GAF-like_dom_sf"/>
</dbReference>
<dbReference type="InterPro" id="IPR036890">
    <property type="entry name" value="HATPase_C_sf"/>
</dbReference>
<keyword evidence="4" id="KW-0418">Kinase</keyword>
<gene>
    <name evidence="4" type="ORF">P3W24_15165</name>
</gene>
<dbReference type="InterPro" id="IPR003594">
    <property type="entry name" value="HATPase_dom"/>
</dbReference>
<dbReference type="Pfam" id="PF02518">
    <property type="entry name" value="HATPase_c"/>
    <property type="match status" value="1"/>
</dbReference>
<evidence type="ECO:0000313" key="4">
    <source>
        <dbReference type="EMBL" id="MDF4026312.1"/>
    </source>
</evidence>
<evidence type="ECO:0000256" key="2">
    <source>
        <dbReference type="ARBA" id="ARBA00012438"/>
    </source>
</evidence>
<keyword evidence="5" id="KW-1185">Reference proteome</keyword>
<dbReference type="PRINTS" id="PR00344">
    <property type="entry name" value="BCTRLSENSOR"/>
</dbReference>